<name>A0A5C4RSK7_9GAMM</name>
<protein>
    <submittedName>
        <fullName evidence="2">DUF898 domain-containing protein</fullName>
    </submittedName>
</protein>
<feature type="transmembrane region" description="Helical" evidence="1">
    <location>
        <begin position="308"/>
        <end position="331"/>
    </location>
</feature>
<keyword evidence="1" id="KW-0472">Membrane</keyword>
<dbReference type="Pfam" id="PF05987">
    <property type="entry name" value="DUF898"/>
    <property type="match status" value="1"/>
</dbReference>
<evidence type="ECO:0000256" key="1">
    <source>
        <dbReference type="SAM" id="Phobius"/>
    </source>
</evidence>
<dbReference type="InterPro" id="IPR010295">
    <property type="entry name" value="DUF898"/>
</dbReference>
<feature type="transmembrane region" description="Helical" evidence="1">
    <location>
        <begin position="258"/>
        <end position="280"/>
    </location>
</feature>
<gene>
    <name evidence="2" type="ORF">E1B00_10960</name>
</gene>
<evidence type="ECO:0000313" key="2">
    <source>
        <dbReference type="EMBL" id="TNJ33841.1"/>
    </source>
</evidence>
<dbReference type="Proteomes" id="UP000305760">
    <property type="component" value="Unassembled WGS sequence"/>
</dbReference>
<keyword evidence="1" id="KW-1133">Transmembrane helix</keyword>
<feature type="transmembrane region" description="Helical" evidence="1">
    <location>
        <begin position="211"/>
        <end position="238"/>
    </location>
</feature>
<feature type="transmembrane region" description="Helical" evidence="1">
    <location>
        <begin position="44"/>
        <end position="65"/>
    </location>
</feature>
<organism evidence="2 3">
    <name type="scientific">Arenimonas terrae</name>
    <dbReference type="NCBI Taxonomy" id="2546226"/>
    <lineage>
        <taxon>Bacteria</taxon>
        <taxon>Pseudomonadati</taxon>
        <taxon>Pseudomonadota</taxon>
        <taxon>Gammaproteobacteria</taxon>
        <taxon>Lysobacterales</taxon>
        <taxon>Lysobacteraceae</taxon>
        <taxon>Arenimonas</taxon>
    </lineage>
</organism>
<sequence length="380" mass="42786">MQYDTVDADAGAQPPPLPPALPSFQPPPLQRHGVEFTGTAREFFGIWFVNLLLSVLTLGIYSAWAKVRTERYFYGNTHFAGASFEYLADPISILKGRLIAYAVAIGLGLCAHFQLWAVYIPLILGVLVLLPWLIQRTLRFRARYSAWRGLRFRFVDGVYEAYVNFFFRPMLQPITLYMTLPWVRMCQHEYVVAGHRFGGKRFSYKGDVGSYFIPFAICLGLGFGAYILMIAAAFGGALIGGAMGLEGKGPDGEPSDSFMMAVMIPIMVVYLGFLALPVFLRTRYTNLMWRFTQFGPHRFESTLRARDVIWIYFSNGLLIVLSLGLMVPWAMVRLARYRAQHFAVLVQGDLDSFIAETERDESATSAELVDALDLDVDISI</sequence>
<dbReference type="EMBL" id="SMDR01000002">
    <property type="protein sequence ID" value="TNJ33841.1"/>
    <property type="molecule type" value="Genomic_DNA"/>
</dbReference>
<proteinExistence type="predicted"/>
<reference evidence="2 3" key="1">
    <citation type="submission" date="2019-03" db="EMBL/GenBank/DDBJ databases">
        <title>Arenimonas daejeonensis sp. nov., isolated from compost.</title>
        <authorList>
            <person name="Jeon C.O."/>
        </authorList>
    </citation>
    <scope>NUCLEOTIDE SEQUENCE [LARGE SCALE GENOMIC DNA]</scope>
    <source>
        <strain evidence="2 3">R29</strain>
    </source>
</reference>
<dbReference type="OrthoDB" id="9765721at2"/>
<dbReference type="AlphaFoldDB" id="A0A5C4RSK7"/>
<feature type="transmembrane region" description="Helical" evidence="1">
    <location>
        <begin position="113"/>
        <end position="134"/>
    </location>
</feature>
<evidence type="ECO:0000313" key="3">
    <source>
        <dbReference type="Proteomes" id="UP000305760"/>
    </source>
</evidence>
<keyword evidence="1" id="KW-0812">Transmembrane</keyword>
<accession>A0A5C4RSK7</accession>
<dbReference type="RefSeq" id="WP_139448651.1">
    <property type="nucleotide sequence ID" value="NZ_SMDR01000002.1"/>
</dbReference>
<comment type="caution">
    <text evidence="2">The sequence shown here is derived from an EMBL/GenBank/DDBJ whole genome shotgun (WGS) entry which is preliminary data.</text>
</comment>
<keyword evidence="3" id="KW-1185">Reference proteome</keyword>